<keyword evidence="3" id="KW-1185">Reference proteome</keyword>
<keyword evidence="1" id="KW-1133">Transmembrane helix</keyword>
<evidence type="ECO:0000313" key="3">
    <source>
        <dbReference type="Proteomes" id="UP000319825"/>
    </source>
</evidence>
<organism evidence="2 3">
    <name type="scientific">Micromonospora olivasterospora</name>
    <dbReference type="NCBI Taxonomy" id="1880"/>
    <lineage>
        <taxon>Bacteria</taxon>
        <taxon>Bacillati</taxon>
        <taxon>Actinomycetota</taxon>
        <taxon>Actinomycetes</taxon>
        <taxon>Micromonosporales</taxon>
        <taxon>Micromonosporaceae</taxon>
        <taxon>Micromonospora</taxon>
    </lineage>
</organism>
<dbReference type="NCBIfam" id="TIGR01167">
    <property type="entry name" value="LPXTG_anchor"/>
    <property type="match status" value="1"/>
</dbReference>
<accession>A0A562IJC3</accession>
<feature type="transmembrane region" description="Helical" evidence="1">
    <location>
        <begin position="60"/>
        <end position="79"/>
    </location>
</feature>
<reference evidence="2 3" key="1">
    <citation type="submission" date="2019-07" db="EMBL/GenBank/DDBJ databases">
        <title>R&amp;d 2014.</title>
        <authorList>
            <person name="Klenk H.-P."/>
        </authorList>
    </citation>
    <scope>NUCLEOTIDE SEQUENCE [LARGE SCALE GENOMIC DNA]</scope>
    <source>
        <strain evidence="2 3">DSM 43868</strain>
    </source>
</reference>
<proteinExistence type="predicted"/>
<protein>
    <submittedName>
        <fullName evidence="2">LPXTG-motif cell wall-anchored protein</fullName>
    </submittedName>
</protein>
<dbReference type="EMBL" id="VLKE01000001">
    <property type="protein sequence ID" value="TWH71101.1"/>
    <property type="molecule type" value="Genomic_DNA"/>
</dbReference>
<dbReference type="AlphaFoldDB" id="A0A562IJC3"/>
<evidence type="ECO:0000256" key="1">
    <source>
        <dbReference type="SAM" id="Phobius"/>
    </source>
</evidence>
<gene>
    <name evidence="2" type="ORF">JD77_06126</name>
</gene>
<evidence type="ECO:0000313" key="2">
    <source>
        <dbReference type="EMBL" id="TWH71101.1"/>
    </source>
</evidence>
<sequence length="84" mass="8837">MRHNGTQQTEIARLTGELEAAKQSLAELGRQSIIAVVVAWVGTVLIGFGVNLVTGDDRQALGVALIAMGALVGAAAFLIPRRKR</sequence>
<keyword evidence="1" id="KW-0812">Transmembrane</keyword>
<name>A0A562IJC3_MICOL</name>
<dbReference type="Proteomes" id="UP000319825">
    <property type="component" value="Unassembled WGS sequence"/>
</dbReference>
<comment type="caution">
    <text evidence="2">The sequence shown here is derived from an EMBL/GenBank/DDBJ whole genome shotgun (WGS) entry which is preliminary data.</text>
</comment>
<keyword evidence="1" id="KW-0472">Membrane</keyword>
<feature type="transmembrane region" description="Helical" evidence="1">
    <location>
        <begin position="32"/>
        <end position="54"/>
    </location>
</feature>